<dbReference type="Pfam" id="PF05148">
    <property type="entry name" value="Methyltransf_8"/>
    <property type="match status" value="1"/>
</dbReference>
<dbReference type="SUPFAM" id="SSF53335">
    <property type="entry name" value="S-adenosyl-L-methionine-dependent methyltransferases"/>
    <property type="match status" value="1"/>
</dbReference>
<dbReference type="GO" id="GO:0005730">
    <property type="term" value="C:nucleolus"/>
    <property type="evidence" value="ECO:0007669"/>
    <property type="project" value="UniProtKB-SubCell"/>
</dbReference>
<evidence type="ECO:0000256" key="1">
    <source>
        <dbReference type="ARBA" id="ARBA00004604"/>
    </source>
</evidence>
<reference evidence="11 12" key="1">
    <citation type="journal article" date="2019" name="Nat. Ecol. Evol.">
        <title>Megaphylogeny resolves global patterns of mushroom evolution.</title>
        <authorList>
            <person name="Varga T."/>
            <person name="Krizsan K."/>
            <person name="Foldi C."/>
            <person name="Dima B."/>
            <person name="Sanchez-Garcia M."/>
            <person name="Sanchez-Ramirez S."/>
            <person name="Szollosi G.J."/>
            <person name="Szarkandi J.G."/>
            <person name="Papp V."/>
            <person name="Albert L."/>
            <person name="Andreopoulos W."/>
            <person name="Angelini C."/>
            <person name="Antonin V."/>
            <person name="Barry K.W."/>
            <person name="Bougher N.L."/>
            <person name="Buchanan P."/>
            <person name="Buyck B."/>
            <person name="Bense V."/>
            <person name="Catcheside P."/>
            <person name="Chovatia M."/>
            <person name="Cooper J."/>
            <person name="Damon W."/>
            <person name="Desjardin D."/>
            <person name="Finy P."/>
            <person name="Geml J."/>
            <person name="Haridas S."/>
            <person name="Hughes K."/>
            <person name="Justo A."/>
            <person name="Karasinski D."/>
            <person name="Kautmanova I."/>
            <person name="Kiss B."/>
            <person name="Kocsube S."/>
            <person name="Kotiranta H."/>
            <person name="LaButti K.M."/>
            <person name="Lechner B.E."/>
            <person name="Liimatainen K."/>
            <person name="Lipzen A."/>
            <person name="Lukacs Z."/>
            <person name="Mihaltcheva S."/>
            <person name="Morgado L.N."/>
            <person name="Niskanen T."/>
            <person name="Noordeloos M.E."/>
            <person name="Ohm R.A."/>
            <person name="Ortiz-Santana B."/>
            <person name="Ovrebo C."/>
            <person name="Racz N."/>
            <person name="Riley R."/>
            <person name="Savchenko A."/>
            <person name="Shiryaev A."/>
            <person name="Soop K."/>
            <person name="Spirin V."/>
            <person name="Szebenyi C."/>
            <person name="Tomsovsky M."/>
            <person name="Tulloss R.E."/>
            <person name="Uehling J."/>
            <person name="Grigoriev I.V."/>
            <person name="Vagvolgyi C."/>
            <person name="Papp T."/>
            <person name="Martin F.M."/>
            <person name="Miettinen O."/>
            <person name="Hibbett D.S."/>
            <person name="Nagy L.G."/>
        </authorList>
    </citation>
    <scope>NUCLEOTIDE SEQUENCE [LARGE SCALE GENOMIC DNA]</scope>
    <source>
        <strain evidence="11 12">CBS 121175</strain>
    </source>
</reference>
<evidence type="ECO:0000256" key="7">
    <source>
        <dbReference type="ARBA" id="ARBA00023242"/>
    </source>
</evidence>
<sequence>MPQLFEVPGWRVPSPPKNTSHAGKTPKKRKRPTSDGSKLLGAEFSLEKLMDKLKEKTEDKSGDTRAKETTSKLKKKNKNNQDKSKNLQATVKSKEISRPMPLQRKEKQEKRHSLEASSQRPTKRQKTQHAAKEETFFRASSPAPEPMEEDLTPLQITMKQSLDGAKFRMINENLYKSDSEQAHSMMKEDPAVFHEYHKGFRRQVQAWPTNPVDLYISQLEDYPGKTVIADLGCGDAALAQALIPKGMTVLSFDLVSDGAFVIEADACQKIPLPGSEASPDSSTGEGQVVDVVVCALSLMNTNWPRCIREAWRILKQGGELKIAEVASRIGNPKDFVSLVCSIGFELRSKDMDNSHFTLFEFKKKTRSTKSDKDWNKIYGMASVLKPCEYKRR</sequence>
<feature type="compositionally biased region" description="Basic and acidic residues" evidence="10">
    <location>
        <begin position="45"/>
        <end position="71"/>
    </location>
</feature>
<dbReference type="PANTHER" id="PTHR12787:SF0">
    <property type="entry name" value="RIBOSOMAL RNA-PROCESSING PROTEIN 8"/>
    <property type="match status" value="1"/>
</dbReference>
<dbReference type="InterPro" id="IPR042036">
    <property type="entry name" value="RRP8_N"/>
</dbReference>
<keyword evidence="7 9" id="KW-0539">Nucleus</keyword>
<evidence type="ECO:0000313" key="11">
    <source>
        <dbReference type="EMBL" id="TFK29353.1"/>
    </source>
</evidence>
<keyword evidence="12" id="KW-1185">Reference proteome</keyword>
<dbReference type="Proteomes" id="UP000307440">
    <property type="component" value="Unassembled WGS sequence"/>
</dbReference>
<dbReference type="AlphaFoldDB" id="A0A5C3LA14"/>
<evidence type="ECO:0000256" key="5">
    <source>
        <dbReference type="ARBA" id="ARBA00022679"/>
    </source>
</evidence>
<dbReference type="InterPro" id="IPR029063">
    <property type="entry name" value="SAM-dependent_MTases_sf"/>
</dbReference>
<name>A0A5C3LA14_COPMA</name>
<accession>A0A5C3LA14</accession>
<gene>
    <name evidence="11" type="ORF">FA15DRAFT_610540</name>
</gene>
<evidence type="ECO:0000313" key="12">
    <source>
        <dbReference type="Proteomes" id="UP000307440"/>
    </source>
</evidence>
<keyword evidence="3 9" id="KW-0698">rRNA processing</keyword>
<dbReference type="CDD" id="cd02440">
    <property type="entry name" value="AdoMet_MTases"/>
    <property type="match status" value="1"/>
</dbReference>
<dbReference type="PANTHER" id="PTHR12787">
    <property type="entry name" value="RIBOSOMAL RNA-PROCESSING PROTEIN 8"/>
    <property type="match status" value="1"/>
</dbReference>
<comment type="subcellular location">
    <subcellularLocation>
        <location evidence="1 9">Nucleus</location>
        <location evidence="1 9">Nucleolus</location>
    </subcellularLocation>
</comment>
<evidence type="ECO:0000256" key="3">
    <source>
        <dbReference type="ARBA" id="ARBA00022552"/>
    </source>
</evidence>
<keyword evidence="6 9" id="KW-0949">S-adenosyl-L-methionine</keyword>
<dbReference type="InterPro" id="IPR007823">
    <property type="entry name" value="RRP8"/>
</dbReference>
<comment type="similarity">
    <text evidence="2 9">Belongs to the methyltransferase superfamily. RRP8 family.</text>
</comment>
<evidence type="ECO:0000256" key="9">
    <source>
        <dbReference type="RuleBase" id="RU365074"/>
    </source>
</evidence>
<dbReference type="FunFam" id="1.10.10.2150:FF:000001">
    <property type="entry name" value="Ribosomal RNA-processing protein 8"/>
    <property type="match status" value="1"/>
</dbReference>
<dbReference type="GO" id="GO:0016433">
    <property type="term" value="F:rRNA (adenine) methyltransferase activity"/>
    <property type="evidence" value="ECO:0007669"/>
    <property type="project" value="TreeGrafter"/>
</dbReference>
<dbReference type="GO" id="GO:0042273">
    <property type="term" value="P:ribosomal large subunit biogenesis"/>
    <property type="evidence" value="ECO:0007669"/>
    <property type="project" value="TreeGrafter"/>
</dbReference>
<dbReference type="STRING" id="230819.A0A5C3LA14"/>
<keyword evidence="5 9" id="KW-0808">Transferase</keyword>
<keyword evidence="4 9" id="KW-0489">Methyltransferase</keyword>
<evidence type="ECO:0000256" key="8">
    <source>
        <dbReference type="ARBA" id="ARBA00076672"/>
    </source>
</evidence>
<dbReference type="OrthoDB" id="10258825at2759"/>
<feature type="region of interest" description="Disordered" evidence="10">
    <location>
        <begin position="1"/>
        <end position="148"/>
    </location>
</feature>
<dbReference type="Gene3D" id="1.10.10.2150">
    <property type="entry name" value="Ribosomal RNA-processing protein 8, N-terminal domain"/>
    <property type="match status" value="1"/>
</dbReference>
<feature type="compositionally biased region" description="Basic and acidic residues" evidence="10">
    <location>
        <begin position="92"/>
        <end position="114"/>
    </location>
</feature>
<organism evidence="11 12">
    <name type="scientific">Coprinopsis marcescibilis</name>
    <name type="common">Agaric fungus</name>
    <name type="synonym">Psathyrella marcescibilis</name>
    <dbReference type="NCBI Taxonomy" id="230819"/>
    <lineage>
        <taxon>Eukaryota</taxon>
        <taxon>Fungi</taxon>
        <taxon>Dikarya</taxon>
        <taxon>Basidiomycota</taxon>
        <taxon>Agaricomycotina</taxon>
        <taxon>Agaricomycetes</taxon>
        <taxon>Agaricomycetidae</taxon>
        <taxon>Agaricales</taxon>
        <taxon>Agaricineae</taxon>
        <taxon>Psathyrellaceae</taxon>
        <taxon>Coprinopsis</taxon>
    </lineage>
</organism>
<proteinExistence type="inferred from homology"/>
<evidence type="ECO:0000256" key="10">
    <source>
        <dbReference type="SAM" id="MobiDB-lite"/>
    </source>
</evidence>
<dbReference type="EC" id="2.1.1.-" evidence="9"/>
<comment type="function">
    <text evidence="9">S-adenosyl-L-methionine-dependent methyltransferase that specifically methylates the N(1) position of adenine in helix 25.1 in 25S rRNA. Required both for ribosomal 40S and 60S subunits biogenesis. Required for efficient pre-rRNA cleavage at site A2.</text>
</comment>
<dbReference type="Gene3D" id="3.40.50.150">
    <property type="entry name" value="Vaccinia Virus protein VP39"/>
    <property type="match status" value="1"/>
</dbReference>
<evidence type="ECO:0000256" key="6">
    <source>
        <dbReference type="ARBA" id="ARBA00022691"/>
    </source>
</evidence>
<evidence type="ECO:0000256" key="2">
    <source>
        <dbReference type="ARBA" id="ARBA00006301"/>
    </source>
</evidence>
<evidence type="ECO:0000256" key="4">
    <source>
        <dbReference type="ARBA" id="ARBA00022603"/>
    </source>
</evidence>
<protein>
    <recommendedName>
        <fullName evidence="8 9">Ribosomal RNA-processing protein 8</fullName>
        <ecNumber evidence="9">2.1.1.-</ecNumber>
    </recommendedName>
</protein>
<dbReference type="EMBL" id="ML210150">
    <property type="protein sequence ID" value="TFK29353.1"/>
    <property type="molecule type" value="Genomic_DNA"/>
</dbReference>